<dbReference type="PANTHER" id="PTHR23345">
    <property type="entry name" value="VITELLOGENIN-RELATED"/>
    <property type="match status" value="1"/>
</dbReference>
<evidence type="ECO:0000256" key="4">
    <source>
        <dbReference type="SAM" id="MobiDB-lite"/>
    </source>
</evidence>
<dbReference type="PANTHER" id="PTHR23345:SF15">
    <property type="entry name" value="VITELLOGENIN 1-RELATED"/>
    <property type="match status" value="1"/>
</dbReference>
<dbReference type="InterPro" id="IPR015819">
    <property type="entry name" value="Lipid_transp_b-sht_shell"/>
</dbReference>
<dbReference type="SMART" id="SM01169">
    <property type="entry name" value="DUF1943"/>
    <property type="match status" value="1"/>
</dbReference>
<feature type="region of interest" description="Disordered" evidence="4">
    <location>
        <begin position="859"/>
        <end position="878"/>
    </location>
</feature>
<dbReference type="InterPro" id="IPR001747">
    <property type="entry name" value="Vitellogenin_N"/>
</dbReference>
<dbReference type="EMBL" id="JACVVK020000150">
    <property type="protein sequence ID" value="KAK7488511.1"/>
    <property type="molecule type" value="Genomic_DNA"/>
</dbReference>
<dbReference type="InterPro" id="IPR015255">
    <property type="entry name" value="Vitellinogen_open_b-sht"/>
</dbReference>
<keyword evidence="1" id="KW-1015">Disulfide bond</keyword>
<dbReference type="PROSITE" id="PS51211">
    <property type="entry name" value="VITELLOGENIN"/>
    <property type="match status" value="1"/>
</dbReference>
<dbReference type="SUPFAM" id="SSF56968">
    <property type="entry name" value="Lipovitellin-phosvitin complex, beta-sheet shell regions"/>
    <property type="match status" value="1"/>
</dbReference>
<keyword evidence="7" id="KW-1185">Reference proteome</keyword>
<evidence type="ECO:0000313" key="6">
    <source>
        <dbReference type="EMBL" id="KAK7488511.1"/>
    </source>
</evidence>
<dbReference type="InterPro" id="IPR050733">
    <property type="entry name" value="Vitellogenin/Apolipophorin"/>
</dbReference>
<name>A0ABD0KNK5_9CAEN</name>
<feature type="domain" description="Vitellogenin" evidence="5">
    <location>
        <begin position="1"/>
        <end position="488"/>
    </location>
</feature>
<evidence type="ECO:0000256" key="1">
    <source>
        <dbReference type="ARBA" id="ARBA00023157"/>
    </source>
</evidence>
<comment type="caution">
    <text evidence="6">The sequence shown here is derived from an EMBL/GenBank/DDBJ whole genome shotgun (WGS) entry which is preliminary data.</text>
</comment>
<dbReference type="Pfam" id="PF09172">
    <property type="entry name" value="Vit_open_b-sht"/>
    <property type="match status" value="1"/>
</dbReference>
<comment type="caution">
    <text evidence="3">Lacks conserved residue(s) required for the propagation of feature annotation.</text>
</comment>
<dbReference type="SUPFAM" id="SSF48431">
    <property type="entry name" value="Lipovitellin-phosvitin complex, superhelical domain"/>
    <property type="match status" value="1"/>
</dbReference>
<dbReference type="Pfam" id="PF01347">
    <property type="entry name" value="Vitellogenin_N"/>
    <property type="match status" value="1"/>
</dbReference>
<evidence type="ECO:0000259" key="5">
    <source>
        <dbReference type="PROSITE" id="PS51211"/>
    </source>
</evidence>
<evidence type="ECO:0000256" key="3">
    <source>
        <dbReference type="PROSITE-ProRule" id="PRU00557"/>
    </source>
</evidence>
<evidence type="ECO:0000256" key="2">
    <source>
        <dbReference type="ARBA" id="ARBA00023180"/>
    </source>
</evidence>
<protein>
    <recommendedName>
        <fullName evidence="5">Vitellogenin domain-containing protein</fullName>
    </recommendedName>
</protein>
<dbReference type="InterPro" id="IPR011030">
    <property type="entry name" value="Lipovitellin_superhlx_dom"/>
</dbReference>
<sequence length="2134" mass="240644">MVLLNAYDIKKNEELHDIPPSQHHHSSLRMTLPQNSVESSKDNPYQLHFEEQQMIGIPLSVWSKDKMIKLVELVAQDTAAAPSVSGLFTMQTLMEMIQQSPFPTLKNLWESCKLKIHNKNVTTGPLMAKILFHMLSVAGTTPAVNVVLDECLENVSMIANCTSAVTMIGAFAPPSQATVYKLFKLARTPPQALNEKLAESSYLAAGSVMGRAVDRFEYMSEKGRKDILATDQVLQNENRGPLRKKLVSVKKELQNLVNVMASEHNALVSRFFECLKNIQRSEKQMNSELKVVPEDPQNESRANKLKWLMIELKTARNAHVPVAFSHLRSIVENSRMPPIIRISAIQAFDKFRTLHREASALIVLEMEKVLKNPFEIAAVRIQAFRTMLNVRAPQHVLVRVAGSLRYEKSRQVSCYVWSVLNKLGNSTFFPYRQLAGNLTMARSHASPVSCGIQDSTYYSMMHSPARKLSALAEMSYVQTPEFITQADLALNLDIFGASNKFLQMSWKSQSLQAVIKRLFGPKGTFTNQKSVFDLLKRKPRSTDTLGTIDDIWKKARHMPSLEAFVSLQLFNNDIRVWDLTDILQSILDQGSVSVKFDQHKWSAGKPFNYQTSGFAGHLHTALPTEAGLPVLINMGLAYSANVNGQVKAEVRPPLFEEDGIGKHRNVTVGVWVKPKVTVSIMGKMAVDCFVLQAGTAFNALIDINSPLAFNVSVNMKRSAAKVFFAPPTQNEPVLRMKLKPFFYSSTVPAPATARPIYKTMQPVMRGNGATIQQSSWCYGADTLGYNITMKGEHLWGAASSVSSPMLGRAHLAIYSTPGTFKPPGITASFKYLSEPRFRHGKKDACDGWFSFFTCFETDDPDDVGQPQPDDVTRPKPAPYPEYPDLYNEDISFVQLKHRLREKLGMEIVSLPTHAQYGIIAIVDTSTPEIPRKVKVEAAFKAFKDGQFHQGTVFVKRTPIPNYDPEPWQMFLTTEAMFPVRKITTQDLLSPKYQVKVLQDMEAMLKIQGHEVSSRYLNNTMATITSDFVMRLLPSLEPKIVIDRVVPEFVLMNSPYSILSIRNIMKDVLPDTKQIEEMREEMKDGIRIMVQKDLILSLARRIESSQLKVLKYLKDLSKKPSVQYGVVSSVHFSILKLSEGVLDLDEIMKRAIALHLVSEIKEFERLCREIMRNQLAIDREAYAVLPHLVIINPAGQAQAVEEPSIPTTPYTPPDVDEYGWSSTYNSDVYRQPPSLTSAEKQPARPINVRGLQVELKKLTTHQLKVIRMFQDALTTNQKLPVDMLPPLANDTAYNLTLIDAVFKIQQISDKIVIERLVQASCQHHLIVLLIRKALYGNMPNIVERQIREPLSVKSYTIKIQTKQLTERMSLALWDVKEDVTAIPTLDSFEQQIWRRLQRVERHLVTLQKAYITLPNISWPYTTSVQDLERAAGTISKQLASLTAIRDDLIPRAGQPSPCVMFKLMGVVTVLQKKIGIFKATLLAQHTTERLEVIKMFDDLDDASMALRLGMSPLFDKYSRTSDKSPREIILPSSFIPISQSLLEVEEIRRQQETLTAKLHKILFQDEPAPSDTIRDVLQYACDKMKELMSKLKAEQPRVKMAMVGANVNWQFSIYAQFYEALSEQRDMYSTLEGQLRQYANIMEDVPDMTQQVTSDMQDLDELIATQASIAMPTDIRPSTLPSPTYNPEYNSEYSSEFKAPSDSYYNAMPADSPYKNPYESFDPLNLTPPPPHGASKDSLEVIKDKMVSREILSPRSIYVLFNTSYGNVNSVSRNFKLSIVATKSLEQLLWEAAQANPLTRDAIVDYTVYSTLVDREKLHDVGKETIWRLNCFNHLHMHLTSLPEDMPEKVKLAVIRVLDFMKHKFYYQTSESSPQSFIGKSNMQIMMDVAPTMHAVDVFVMTGRETTTMQGLPLPPAARVFYPFNNAAHLPYTVAKKLTNNLMPGSCSVYKRNVRTNDGAIYRLSDRNIQEVSKCEILLAADCSPDKTFVITTSLTNHSLPSQAIRIVAAHHEIQLIPAFLAERVKVDGEDKVIRPGQPLVYFQRTTSGREAVSVIISRLPTAYIHVELPLIGLNIVFTNTLCSIDVRDARLALTPSTTTTVANTFTKLMLLLSRQNEQHSPFPTTTSNKACNVV</sequence>
<gene>
    <name evidence="6" type="ORF">BaRGS_00020296</name>
</gene>
<keyword evidence="2" id="KW-0325">Glycoprotein</keyword>
<dbReference type="Gene3D" id="2.20.80.10">
    <property type="entry name" value="Lipovitellin-phosvitin complex, chain A, domain 4"/>
    <property type="match status" value="1"/>
</dbReference>
<dbReference type="GO" id="GO:0045735">
    <property type="term" value="F:nutrient reservoir activity"/>
    <property type="evidence" value="ECO:0007669"/>
    <property type="project" value="UniProtKB-KW"/>
</dbReference>
<proteinExistence type="predicted"/>
<evidence type="ECO:0000313" key="7">
    <source>
        <dbReference type="Proteomes" id="UP001519460"/>
    </source>
</evidence>
<dbReference type="Proteomes" id="UP001519460">
    <property type="component" value="Unassembled WGS sequence"/>
</dbReference>
<accession>A0ABD0KNK5</accession>
<dbReference type="Gene3D" id="1.25.10.20">
    <property type="entry name" value="Vitellinogen, superhelical"/>
    <property type="match status" value="1"/>
</dbReference>
<organism evidence="6 7">
    <name type="scientific">Batillaria attramentaria</name>
    <dbReference type="NCBI Taxonomy" id="370345"/>
    <lineage>
        <taxon>Eukaryota</taxon>
        <taxon>Metazoa</taxon>
        <taxon>Spiralia</taxon>
        <taxon>Lophotrochozoa</taxon>
        <taxon>Mollusca</taxon>
        <taxon>Gastropoda</taxon>
        <taxon>Caenogastropoda</taxon>
        <taxon>Sorbeoconcha</taxon>
        <taxon>Cerithioidea</taxon>
        <taxon>Batillariidae</taxon>
        <taxon>Batillaria</taxon>
    </lineage>
</organism>
<reference evidence="6 7" key="1">
    <citation type="journal article" date="2023" name="Sci. Data">
        <title>Genome assembly of the Korean intertidal mud-creeper Batillaria attramentaria.</title>
        <authorList>
            <person name="Patra A.K."/>
            <person name="Ho P.T."/>
            <person name="Jun S."/>
            <person name="Lee S.J."/>
            <person name="Kim Y."/>
            <person name="Won Y.J."/>
        </authorList>
    </citation>
    <scope>NUCLEOTIDE SEQUENCE [LARGE SCALE GENOMIC DNA]</scope>
    <source>
        <strain evidence="6">Wonlab-2016</strain>
    </source>
</reference>